<dbReference type="RefSeq" id="WP_202828387.1">
    <property type="nucleotide sequence ID" value="NZ_JAEUXJ010000017.1"/>
</dbReference>
<feature type="domain" description="Protein kinase" evidence="6">
    <location>
        <begin position="33"/>
        <end position="295"/>
    </location>
</feature>
<sequence length="548" mass="55998">MNCIEDRTGAGHAVQTRLRLPPPHLPPEIAVRYEIRRRVGTGPDGAVYEALDHLVDRRVALRLVPCPGAEEAQPYRHGGSGILPFVAARTAARLVHPNILRIYDLGRSPEVAWIVMEFAGGESVRSLLDRGSRIAASDAVFLTSDVLAALAFAHAQDVLHGDIRPEKLFLVPDGSVKVTGFGRPDNRAGSGTGKATTPAAAGYLSPERLRGGAADRHADLWAAGIVLFELLTGRRPFEDGDAPPAGHRISEEDGLLPALCRAGVPPVIGQVVAQALATDAAARFPSAASFGRALQAASASASTEATAILRPGAPHAGRGDRLPAPPQLRVWGARAATPGRILGLPLRASGRAGGAAAALALCGLAAALLPRGDALLWLPPPPAVAVSGPAVEAGPPPSDAGGQGSETLVQAVPPRSAEEPAPATPSEPDRPAVAAPLPAVGADQAEPAPADPVAPAPSAAPRIPSPFAPGSAILMPVGANVRAGPQRDARVVRLVGRGTRLQVFERSGNWVLVGGGNDGPWGWVYLPRLGNPAAPAPPAGGPAAPGGR</sequence>
<feature type="compositionally biased region" description="Low complexity" evidence="5">
    <location>
        <begin position="413"/>
        <end position="448"/>
    </location>
</feature>
<dbReference type="GO" id="GO:0016301">
    <property type="term" value="F:kinase activity"/>
    <property type="evidence" value="ECO:0007669"/>
    <property type="project" value="UniProtKB-KW"/>
</dbReference>
<evidence type="ECO:0000313" key="8">
    <source>
        <dbReference type="Proteomes" id="UP000606490"/>
    </source>
</evidence>
<proteinExistence type="predicted"/>
<accession>A0ABS1VAH9</accession>
<feature type="region of interest" description="Disordered" evidence="5">
    <location>
        <begin position="388"/>
        <end position="462"/>
    </location>
</feature>
<dbReference type="PANTHER" id="PTHR43289:SF6">
    <property type="entry name" value="SERINE_THREONINE-PROTEIN KINASE NEKL-3"/>
    <property type="match status" value="1"/>
</dbReference>
<dbReference type="EMBL" id="JAEUXJ010000017">
    <property type="protein sequence ID" value="MBL6458645.1"/>
    <property type="molecule type" value="Genomic_DNA"/>
</dbReference>
<evidence type="ECO:0000256" key="5">
    <source>
        <dbReference type="SAM" id="MobiDB-lite"/>
    </source>
</evidence>
<dbReference type="Proteomes" id="UP000606490">
    <property type="component" value="Unassembled WGS sequence"/>
</dbReference>
<dbReference type="PROSITE" id="PS50011">
    <property type="entry name" value="PROTEIN_KINASE_DOM"/>
    <property type="match status" value="1"/>
</dbReference>
<keyword evidence="1" id="KW-0808">Transferase</keyword>
<evidence type="ECO:0000256" key="3">
    <source>
        <dbReference type="ARBA" id="ARBA00022777"/>
    </source>
</evidence>
<evidence type="ECO:0000256" key="4">
    <source>
        <dbReference type="ARBA" id="ARBA00022840"/>
    </source>
</evidence>
<organism evidence="7 8">
    <name type="scientific">Belnapia mucosa</name>
    <dbReference type="NCBI Taxonomy" id="2804532"/>
    <lineage>
        <taxon>Bacteria</taxon>
        <taxon>Pseudomonadati</taxon>
        <taxon>Pseudomonadota</taxon>
        <taxon>Alphaproteobacteria</taxon>
        <taxon>Acetobacterales</taxon>
        <taxon>Roseomonadaceae</taxon>
        <taxon>Belnapia</taxon>
    </lineage>
</organism>
<dbReference type="Pfam" id="PF08239">
    <property type="entry name" value="SH3_3"/>
    <property type="match status" value="1"/>
</dbReference>
<name>A0ABS1VAH9_9PROT</name>
<dbReference type="SUPFAM" id="SSF56112">
    <property type="entry name" value="Protein kinase-like (PK-like)"/>
    <property type="match status" value="1"/>
</dbReference>
<keyword evidence="4" id="KW-0067">ATP-binding</keyword>
<evidence type="ECO:0000259" key="6">
    <source>
        <dbReference type="PROSITE" id="PS50011"/>
    </source>
</evidence>
<dbReference type="PANTHER" id="PTHR43289">
    <property type="entry name" value="MITOGEN-ACTIVATED PROTEIN KINASE KINASE KINASE 20-RELATED"/>
    <property type="match status" value="1"/>
</dbReference>
<dbReference type="CDD" id="cd14014">
    <property type="entry name" value="STKc_PknB_like"/>
    <property type="match status" value="1"/>
</dbReference>
<keyword evidence="2" id="KW-0547">Nucleotide-binding</keyword>
<keyword evidence="3 7" id="KW-0418">Kinase</keyword>
<gene>
    <name evidence="7" type="ORF">JMJ55_25225</name>
</gene>
<evidence type="ECO:0000256" key="2">
    <source>
        <dbReference type="ARBA" id="ARBA00022741"/>
    </source>
</evidence>
<keyword evidence="8" id="KW-1185">Reference proteome</keyword>
<dbReference type="InterPro" id="IPR011009">
    <property type="entry name" value="Kinase-like_dom_sf"/>
</dbReference>
<dbReference type="Gene3D" id="3.30.200.20">
    <property type="entry name" value="Phosphorylase Kinase, domain 1"/>
    <property type="match status" value="1"/>
</dbReference>
<dbReference type="InterPro" id="IPR000719">
    <property type="entry name" value="Prot_kinase_dom"/>
</dbReference>
<dbReference type="Gene3D" id="2.30.30.40">
    <property type="entry name" value="SH3 Domains"/>
    <property type="match status" value="1"/>
</dbReference>
<dbReference type="InterPro" id="IPR003646">
    <property type="entry name" value="SH3-like_bac-type"/>
</dbReference>
<protein>
    <submittedName>
        <fullName evidence="7">Protein kinase</fullName>
    </submittedName>
</protein>
<comment type="caution">
    <text evidence="7">The sequence shown here is derived from an EMBL/GenBank/DDBJ whole genome shotgun (WGS) entry which is preliminary data.</text>
</comment>
<evidence type="ECO:0000256" key="1">
    <source>
        <dbReference type="ARBA" id="ARBA00022679"/>
    </source>
</evidence>
<dbReference type="Pfam" id="PF00069">
    <property type="entry name" value="Pkinase"/>
    <property type="match status" value="1"/>
</dbReference>
<evidence type="ECO:0000313" key="7">
    <source>
        <dbReference type="EMBL" id="MBL6458645.1"/>
    </source>
</evidence>
<reference evidence="7 8" key="1">
    <citation type="submission" date="2021-01" db="EMBL/GenBank/DDBJ databases">
        <title>Belnapia mucosa sp. nov. and Belnapia arida sp. nov., isolated from the Tabernas Desert (Almeria, Spain).</title>
        <authorList>
            <person name="Molina-Menor E."/>
            <person name="Vidal-Verdu A."/>
            <person name="Calonge A."/>
            <person name="Satari L."/>
            <person name="Pereto Magraner J."/>
            <person name="Porcar Miralles M."/>
        </authorList>
    </citation>
    <scope>NUCLEOTIDE SEQUENCE [LARGE SCALE GENOMIC DNA]</scope>
    <source>
        <strain evidence="7 8">T6</strain>
    </source>
</reference>
<dbReference type="Gene3D" id="1.10.510.10">
    <property type="entry name" value="Transferase(Phosphotransferase) domain 1"/>
    <property type="match status" value="1"/>
</dbReference>